<keyword evidence="5" id="KW-1185">Reference proteome</keyword>
<dbReference type="InterPro" id="IPR004843">
    <property type="entry name" value="Calcineurin-like_PHP"/>
</dbReference>
<feature type="compositionally biased region" description="Gly residues" evidence="1">
    <location>
        <begin position="1"/>
        <end position="16"/>
    </location>
</feature>
<dbReference type="SUPFAM" id="SSF56300">
    <property type="entry name" value="Metallo-dependent phosphatases"/>
    <property type="match status" value="1"/>
</dbReference>
<keyword evidence="2" id="KW-0812">Transmembrane</keyword>
<keyword evidence="2" id="KW-1133">Transmembrane helix</keyword>
<evidence type="ECO:0000313" key="5">
    <source>
        <dbReference type="Proteomes" id="UP000284605"/>
    </source>
</evidence>
<protein>
    <submittedName>
        <fullName evidence="4">Metallophosphoesterase</fullName>
    </submittedName>
</protein>
<dbReference type="PANTHER" id="PTHR31302">
    <property type="entry name" value="TRANSMEMBRANE PROTEIN WITH METALLOPHOSPHOESTERASE DOMAIN-RELATED"/>
    <property type="match status" value="1"/>
</dbReference>
<dbReference type="PANTHER" id="PTHR31302:SF0">
    <property type="entry name" value="TRANSMEMBRANE PROTEIN WITH METALLOPHOSPHOESTERASE DOMAIN"/>
    <property type="match status" value="1"/>
</dbReference>
<dbReference type="Proteomes" id="UP000284605">
    <property type="component" value="Unassembled WGS sequence"/>
</dbReference>
<proteinExistence type="predicted"/>
<feature type="compositionally biased region" description="Low complexity" evidence="1">
    <location>
        <begin position="20"/>
        <end position="30"/>
    </location>
</feature>
<feature type="region of interest" description="Disordered" evidence="1">
    <location>
        <begin position="63"/>
        <end position="118"/>
    </location>
</feature>
<feature type="domain" description="Calcineurin-like phosphoesterase" evidence="3">
    <location>
        <begin position="193"/>
        <end position="351"/>
    </location>
</feature>
<sequence>MNGDGGDVEPGGGPGDADGDLAAIGDQQAGKQQASSPYWARTHHILKDLSCLCRLLTRHPREGGDPRQWRYGSAPVFPDGGSPPSRGSRRGVRDAPAPNLQHKTMGRTRAAMQKPRGTVIPSASRRGYPMIVYWGSFALIPFSLLALAGVIRRPGLWTGLVLAVLLLGLWTRFIEPNWIITREATIAVGGKARLALISDIHLGVFKGRVFLDRVVDRLNALDVDAVLIAGDLTGEPAEPLDYLFAPLARLRHPTYAVLGNHDEQRPGPPLGEELRRVLARYGVTVIEGKAVPVGGITLVGLGDRWAGKDSPSFVATLPHDRPIVLLTHNPDTAMDVPAGTAALLLAGHTHGGQVRLPFLYRRMIPAHPPFDRGLVDWQGLPVYVTSGLGETGLPLRFLNPPVIDVLTLE</sequence>
<feature type="region of interest" description="Disordered" evidence="1">
    <location>
        <begin position="1"/>
        <end position="36"/>
    </location>
</feature>
<organism evidence="4 5">
    <name type="scientific">Oleomonas cavernae</name>
    <dbReference type="NCBI Taxonomy" id="2320859"/>
    <lineage>
        <taxon>Bacteria</taxon>
        <taxon>Pseudomonadati</taxon>
        <taxon>Pseudomonadota</taxon>
        <taxon>Alphaproteobacteria</taxon>
        <taxon>Acetobacterales</taxon>
        <taxon>Acetobacteraceae</taxon>
        <taxon>Oleomonas</taxon>
    </lineage>
</organism>
<evidence type="ECO:0000313" key="4">
    <source>
        <dbReference type="EMBL" id="RJF89840.1"/>
    </source>
</evidence>
<evidence type="ECO:0000259" key="3">
    <source>
        <dbReference type="Pfam" id="PF00149"/>
    </source>
</evidence>
<dbReference type="GO" id="GO:0016787">
    <property type="term" value="F:hydrolase activity"/>
    <property type="evidence" value="ECO:0007669"/>
    <property type="project" value="InterPro"/>
</dbReference>
<gene>
    <name evidence="4" type="ORF">D3874_03945</name>
</gene>
<dbReference type="InterPro" id="IPR029052">
    <property type="entry name" value="Metallo-depent_PP-like"/>
</dbReference>
<dbReference type="Gene3D" id="3.60.21.10">
    <property type="match status" value="1"/>
</dbReference>
<dbReference type="InterPro" id="IPR051158">
    <property type="entry name" value="Metallophosphoesterase_sf"/>
</dbReference>
<reference evidence="4 5" key="1">
    <citation type="submission" date="2018-09" db="EMBL/GenBank/DDBJ databases">
        <authorList>
            <person name="Zhu H."/>
        </authorList>
    </citation>
    <scope>NUCLEOTIDE SEQUENCE [LARGE SCALE GENOMIC DNA]</scope>
    <source>
        <strain evidence="4 5">K1W22B-8</strain>
    </source>
</reference>
<comment type="caution">
    <text evidence="4">The sequence shown here is derived from an EMBL/GenBank/DDBJ whole genome shotgun (WGS) entry which is preliminary data.</text>
</comment>
<dbReference type="Pfam" id="PF00149">
    <property type="entry name" value="Metallophos"/>
    <property type="match status" value="1"/>
</dbReference>
<evidence type="ECO:0000256" key="2">
    <source>
        <dbReference type="SAM" id="Phobius"/>
    </source>
</evidence>
<accession>A0A418WIN5</accession>
<dbReference type="EMBL" id="QYUK01000011">
    <property type="protein sequence ID" value="RJF89840.1"/>
    <property type="molecule type" value="Genomic_DNA"/>
</dbReference>
<feature type="transmembrane region" description="Helical" evidence="2">
    <location>
        <begin position="131"/>
        <end position="151"/>
    </location>
</feature>
<feature type="transmembrane region" description="Helical" evidence="2">
    <location>
        <begin position="157"/>
        <end position="174"/>
    </location>
</feature>
<evidence type="ECO:0000256" key="1">
    <source>
        <dbReference type="SAM" id="MobiDB-lite"/>
    </source>
</evidence>
<dbReference type="AlphaFoldDB" id="A0A418WIN5"/>
<name>A0A418WIN5_9PROT</name>
<keyword evidence="2" id="KW-0472">Membrane</keyword>
<dbReference type="CDD" id="cd07385">
    <property type="entry name" value="MPP_YkuE_C"/>
    <property type="match status" value="1"/>
</dbReference>